<sequence>MAMILTPKTSTPNADDACDDEDDEDEERRRRRRRRRQDHYLAMKTLSRILSHRRLSEGGSERRDPEEGRQKGATSGPRSESGAVPECHQLPLSSVSGSDAVLARRRRALSHSIIDGGCVVVDARVDGSSDASRGRQGNDTAASHASSAARRLPRKPPAKICPRCAAIDFPCLLDWKPGQPRPWVQLSHVLRPLLSRPPSSPPPSPSPADDSDYPGVFCPRPEAPPRCPFCLFFRAMIGSIPTDDLIKFNPYLRIRQAFERLDGIGEKHELARSVVMEVTTQKKTLPWGYLLRATDDEDDDLFGYLAEGGKMAAIRGRQVPPMLNPSLPKCWLDFCRRNHSNSACAGPLIQQQQQQQQPIAELQLIDCIEKRVVVAAEDIPINDDSHDATEYLALSYAWPQTGMDSSAEAPFDIPALRLGPGRRLPDKVPSLFADAIAFTITMGFRYLWIDRFCLQVDAAARRQQIDVMGEIYSRASLTLIIAAEDDTLTGIVGLSTPREHQLSLRVNNALYTTSLVRPDVEVASSKWASRAWTLQEGLLSRRRLIFTPSQVYFQCRALHCYESLSLPLRLAPDWKLGRVFPAGDARPTQSGQVKHLIKAYMCRDLTNQDERLDAFKALLRLYERADAALAVQHFLGLPLFHPDDFVTTGVVSETDRLAVSLGWIVRDGSNTTATTATTTTPAPATYSSSSSTTTTTTLETAAAEPCCSRTATSFPSWTWLAWRLRRQKTTATPDNLFFSFNFVGDTSPLLQGVSAAPRMEISVGFANDPTVLSWEIDGDAISKKPKQAISFLRLETYCFDVTAFVDKATGAVCCLQEQEHQDTAAAALGRRNRRLVQDMVQAALPPILACSSSPSSSSSPPPSSSSSSAAAAPAAAPSLSLTADQSPHQTTTPPKQELPLLGVLISGRNWNGGGPGSPCQVTALICGRSEWKEDGPWVRLGALDMDCASFSVESSHGGISAVMHGMGTGQGGGGGEGEDEGHDRGCIPRDVPLRLRELDLY</sequence>
<feature type="region of interest" description="Disordered" evidence="1">
    <location>
        <begin position="851"/>
        <end position="899"/>
    </location>
</feature>
<feature type="compositionally biased region" description="Basic and acidic residues" evidence="1">
    <location>
        <begin position="54"/>
        <end position="70"/>
    </location>
</feature>
<evidence type="ECO:0000256" key="1">
    <source>
        <dbReference type="SAM" id="MobiDB-lite"/>
    </source>
</evidence>
<proteinExistence type="predicted"/>
<dbReference type="PANTHER" id="PTHR33112">
    <property type="entry name" value="DOMAIN PROTEIN, PUTATIVE-RELATED"/>
    <property type="match status" value="1"/>
</dbReference>
<gene>
    <name evidence="3" type="ORF">E4U43_006737</name>
</gene>
<accession>A0A9P7SZJ9</accession>
<feature type="compositionally biased region" description="Low complexity" evidence="1">
    <location>
        <begin position="851"/>
        <end position="881"/>
    </location>
</feature>
<feature type="compositionally biased region" description="Acidic residues" evidence="1">
    <location>
        <begin position="16"/>
        <end position="26"/>
    </location>
</feature>
<feature type="region of interest" description="Disordered" evidence="1">
    <location>
        <begin position="672"/>
        <end position="692"/>
    </location>
</feature>
<feature type="region of interest" description="Disordered" evidence="1">
    <location>
        <begin position="1"/>
        <end position="91"/>
    </location>
</feature>
<feature type="compositionally biased region" description="Polar residues" evidence="1">
    <location>
        <begin position="882"/>
        <end position="894"/>
    </location>
</feature>
<name>A0A9P7SZJ9_9HYPO</name>
<keyword evidence="4" id="KW-1185">Reference proteome</keyword>
<evidence type="ECO:0000259" key="2">
    <source>
        <dbReference type="Pfam" id="PF06985"/>
    </source>
</evidence>
<evidence type="ECO:0000313" key="4">
    <source>
        <dbReference type="Proteomes" id="UP000748025"/>
    </source>
</evidence>
<reference evidence="3" key="1">
    <citation type="journal article" date="2020" name="bioRxiv">
        <title>Whole genome comparisons of ergot fungi reveals the divergence and evolution of species within the genus Claviceps are the result of varying mechanisms driving genome evolution and host range expansion.</title>
        <authorList>
            <person name="Wyka S.A."/>
            <person name="Mondo S.J."/>
            <person name="Liu M."/>
            <person name="Dettman J."/>
            <person name="Nalam V."/>
            <person name="Broders K.D."/>
        </authorList>
    </citation>
    <scope>NUCLEOTIDE SEQUENCE</scope>
    <source>
        <strain evidence="3">CCC 602</strain>
    </source>
</reference>
<dbReference type="Proteomes" id="UP000748025">
    <property type="component" value="Unassembled WGS sequence"/>
</dbReference>
<dbReference type="EMBL" id="SRPW01000475">
    <property type="protein sequence ID" value="KAG6014277.1"/>
    <property type="molecule type" value="Genomic_DNA"/>
</dbReference>
<dbReference type="Pfam" id="PF06985">
    <property type="entry name" value="HET"/>
    <property type="match status" value="1"/>
</dbReference>
<dbReference type="PANTHER" id="PTHR33112:SF1">
    <property type="entry name" value="HETEROKARYON INCOMPATIBILITY DOMAIN-CONTAINING PROTEIN"/>
    <property type="match status" value="1"/>
</dbReference>
<dbReference type="InterPro" id="IPR010730">
    <property type="entry name" value="HET"/>
</dbReference>
<comment type="caution">
    <text evidence="3">The sequence shown here is derived from an EMBL/GenBank/DDBJ whole genome shotgun (WGS) entry which is preliminary data.</text>
</comment>
<feature type="region of interest" description="Disordered" evidence="1">
    <location>
        <begin position="128"/>
        <end position="155"/>
    </location>
</feature>
<dbReference type="OrthoDB" id="5428863at2759"/>
<feature type="domain" description="Heterokaryon incompatibility" evidence="2">
    <location>
        <begin position="391"/>
        <end position="536"/>
    </location>
</feature>
<feature type="compositionally biased region" description="Polar residues" evidence="1">
    <location>
        <begin position="129"/>
        <end position="140"/>
    </location>
</feature>
<protein>
    <recommendedName>
        <fullName evidence="2">Heterokaryon incompatibility domain-containing protein</fullName>
    </recommendedName>
</protein>
<feature type="region of interest" description="Disordered" evidence="1">
    <location>
        <begin position="969"/>
        <end position="988"/>
    </location>
</feature>
<evidence type="ECO:0000313" key="3">
    <source>
        <dbReference type="EMBL" id="KAG6014277.1"/>
    </source>
</evidence>
<dbReference type="AlphaFoldDB" id="A0A9P7SZJ9"/>
<organism evidence="3 4">
    <name type="scientific">Claviceps pusilla</name>
    <dbReference type="NCBI Taxonomy" id="123648"/>
    <lineage>
        <taxon>Eukaryota</taxon>
        <taxon>Fungi</taxon>
        <taxon>Dikarya</taxon>
        <taxon>Ascomycota</taxon>
        <taxon>Pezizomycotina</taxon>
        <taxon>Sordariomycetes</taxon>
        <taxon>Hypocreomycetidae</taxon>
        <taxon>Hypocreales</taxon>
        <taxon>Clavicipitaceae</taxon>
        <taxon>Claviceps</taxon>
    </lineage>
</organism>